<evidence type="ECO:0000256" key="2">
    <source>
        <dbReference type="ARBA" id="ARBA00005135"/>
    </source>
</evidence>
<proteinExistence type="inferred from homology"/>
<sequence length="301" mass="31966">MLIVTLIAANADTPSPGSVLDVGEALSLLESAGYSAGEPSWLEPDQVARIGLTGVNSVNLRDVRKALEPLSDRIDFAIRPADAPIPKLMLSDMDSTMIGQECIDELADFAGVRDEVTAITERAMQGELDFAASLKERVALLKGLPEHVIAECLAERVSPNPGARTLVRTMRKLGADTVLVSGGFHHFADPIAAEIGFQGVVANRLDVEDGHLLGTVSGPMVDAAMKAHVLERERGLLNLATEQTMALGDGANDIPMLNAAGFSAAYCAKPIAYEVADFAIRHNGLTAALYALGIPRTKWQD</sequence>
<dbReference type="GO" id="GO:0006564">
    <property type="term" value="P:L-serine biosynthetic process"/>
    <property type="evidence" value="ECO:0007669"/>
    <property type="project" value="UniProtKB-KW"/>
</dbReference>
<keyword evidence="16" id="KW-1185">Reference proteome</keyword>
<keyword evidence="9" id="KW-0460">Magnesium</keyword>
<evidence type="ECO:0000256" key="5">
    <source>
        <dbReference type="ARBA" id="ARBA00015196"/>
    </source>
</evidence>
<evidence type="ECO:0000256" key="10">
    <source>
        <dbReference type="ARBA" id="ARBA00023299"/>
    </source>
</evidence>
<dbReference type="InterPro" id="IPR004469">
    <property type="entry name" value="PSP"/>
</dbReference>
<evidence type="ECO:0000313" key="15">
    <source>
        <dbReference type="EMBL" id="WOE74303.1"/>
    </source>
</evidence>
<organism evidence="15 16">
    <name type="scientific">Alterisphingorhabdus coralli</name>
    <dbReference type="NCBI Taxonomy" id="3071408"/>
    <lineage>
        <taxon>Bacteria</taxon>
        <taxon>Pseudomonadati</taxon>
        <taxon>Pseudomonadota</taxon>
        <taxon>Alphaproteobacteria</taxon>
        <taxon>Sphingomonadales</taxon>
        <taxon>Sphingomonadaceae</taxon>
        <taxon>Alterisphingorhabdus (ex Yan et al. 2024)</taxon>
    </lineage>
</organism>
<dbReference type="SFLD" id="SFLDG01137">
    <property type="entry name" value="C1.6.1:_Phosphoserine_Phosphat"/>
    <property type="match status" value="1"/>
</dbReference>
<gene>
    <name evidence="15" type="primary">serB</name>
    <name evidence="15" type="ORF">RB602_10620</name>
</gene>
<dbReference type="GO" id="GO:0036424">
    <property type="term" value="F:L-phosphoserine phosphatase activity"/>
    <property type="evidence" value="ECO:0007669"/>
    <property type="project" value="InterPro"/>
</dbReference>
<accession>A0AA97F6R8</accession>
<dbReference type="CDD" id="cd07500">
    <property type="entry name" value="HAD_PSP"/>
    <property type="match status" value="1"/>
</dbReference>
<evidence type="ECO:0000256" key="14">
    <source>
        <dbReference type="PIRSR" id="PIRSR604469-1"/>
    </source>
</evidence>
<evidence type="ECO:0000256" key="12">
    <source>
        <dbReference type="ARBA" id="ARBA00048138"/>
    </source>
</evidence>
<dbReference type="EC" id="3.1.3.3" evidence="4"/>
<dbReference type="Pfam" id="PF12710">
    <property type="entry name" value="HAD"/>
    <property type="match status" value="1"/>
</dbReference>
<evidence type="ECO:0000256" key="4">
    <source>
        <dbReference type="ARBA" id="ARBA00012640"/>
    </source>
</evidence>
<dbReference type="NCBIfam" id="TIGR01488">
    <property type="entry name" value="HAD-SF-IB"/>
    <property type="match status" value="1"/>
</dbReference>
<dbReference type="GO" id="GO:0000287">
    <property type="term" value="F:magnesium ion binding"/>
    <property type="evidence" value="ECO:0007669"/>
    <property type="project" value="TreeGrafter"/>
</dbReference>
<evidence type="ECO:0000256" key="7">
    <source>
        <dbReference type="ARBA" id="ARBA00022723"/>
    </source>
</evidence>
<comment type="cofactor">
    <cofactor evidence="1">
        <name>Mg(2+)</name>
        <dbReference type="ChEBI" id="CHEBI:18420"/>
    </cofactor>
</comment>
<name>A0AA97F6R8_9SPHN</name>
<dbReference type="SFLD" id="SFLDG01136">
    <property type="entry name" value="C1.6:_Phosphoserine_Phosphatas"/>
    <property type="match status" value="1"/>
</dbReference>
<dbReference type="InterPro" id="IPR050582">
    <property type="entry name" value="HAD-like_SerB"/>
</dbReference>
<feature type="active site" description="Proton donor" evidence="14">
    <location>
        <position position="94"/>
    </location>
</feature>
<evidence type="ECO:0000256" key="3">
    <source>
        <dbReference type="ARBA" id="ARBA00009184"/>
    </source>
</evidence>
<dbReference type="GO" id="GO:0005737">
    <property type="term" value="C:cytoplasm"/>
    <property type="evidence" value="ECO:0007669"/>
    <property type="project" value="TreeGrafter"/>
</dbReference>
<reference evidence="15 16" key="1">
    <citation type="submission" date="2023-10" db="EMBL/GenBank/DDBJ databases">
        <title>Complete genome sequence of a Sphingomonadaceae bacterium.</title>
        <authorList>
            <person name="Yan C."/>
        </authorList>
    </citation>
    <scope>NUCLEOTIDE SEQUENCE [LARGE SCALE GENOMIC DNA]</scope>
    <source>
        <strain evidence="15 16">SCSIO 66989</strain>
    </source>
</reference>
<dbReference type="AlphaFoldDB" id="A0AA97F6R8"/>
<keyword evidence="6" id="KW-0028">Amino-acid biosynthesis</keyword>
<dbReference type="Proteomes" id="UP001302429">
    <property type="component" value="Chromosome"/>
</dbReference>
<keyword evidence="10" id="KW-0718">Serine biosynthesis</keyword>
<dbReference type="SUPFAM" id="SSF56784">
    <property type="entry name" value="HAD-like"/>
    <property type="match status" value="1"/>
</dbReference>
<dbReference type="EMBL" id="CP136594">
    <property type="protein sequence ID" value="WOE74303.1"/>
    <property type="molecule type" value="Genomic_DNA"/>
</dbReference>
<evidence type="ECO:0000256" key="13">
    <source>
        <dbReference type="ARBA" id="ARBA00048523"/>
    </source>
</evidence>
<evidence type="ECO:0000256" key="8">
    <source>
        <dbReference type="ARBA" id="ARBA00022801"/>
    </source>
</evidence>
<evidence type="ECO:0000313" key="16">
    <source>
        <dbReference type="Proteomes" id="UP001302429"/>
    </source>
</evidence>
<keyword evidence="8 15" id="KW-0378">Hydrolase</keyword>
<protein>
    <recommendedName>
        <fullName evidence="5">Phosphoserine phosphatase</fullName>
        <ecNumber evidence="4">3.1.3.3</ecNumber>
    </recommendedName>
    <alternativeName>
        <fullName evidence="11">O-phosphoserine phosphohydrolase</fullName>
    </alternativeName>
</protein>
<dbReference type="SFLD" id="SFLDF00029">
    <property type="entry name" value="phosphoserine_phosphatase"/>
    <property type="match status" value="1"/>
</dbReference>
<dbReference type="Gene3D" id="3.40.50.1000">
    <property type="entry name" value="HAD superfamily/HAD-like"/>
    <property type="match status" value="1"/>
</dbReference>
<comment type="similarity">
    <text evidence="3">Belongs to the HAD-like hydrolase superfamily. SerB family.</text>
</comment>
<dbReference type="InterPro" id="IPR023214">
    <property type="entry name" value="HAD_sf"/>
</dbReference>
<comment type="pathway">
    <text evidence="2">Amino-acid biosynthesis; L-serine biosynthesis; L-serine from 3-phospho-D-glycerate: step 3/3.</text>
</comment>
<dbReference type="PANTHER" id="PTHR43344:SF2">
    <property type="entry name" value="PHOSPHOSERINE PHOSPHATASE"/>
    <property type="match status" value="1"/>
</dbReference>
<comment type="catalytic activity">
    <reaction evidence="13">
        <text>O-phospho-D-serine + H2O = D-serine + phosphate</text>
        <dbReference type="Rhea" id="RHEA:24873"/>
        <dbReference type="ChEBI" id="CHEBI:15377"/>
        <dbReference type="ChEBI" id="CHEBI:35247"/>
        <dbReference type="ChEBI" id="CHEBI:43474"/>
        <dbReference type="ChEBI" id="CHEBI:58680"/>
        <dbReference type="EC" id="3.1.3.3"/>
    </reaction>
</comment>
<dbReference type="InterPro" id="IPR036412">
    <property type="entry name" value="HAD-like_sf"/>
</dbReference>
<evidence type="ECO:0000256" key="9">
    <source>
        <dbReference type="ARBA" id="ARBA00022842"/>
    </source>
</evidence>
<dbReference type="KEGG" id="acoa:RB602_10620"/>
<feature type="active site" description="Nucleophile" evidence="14">
    <location>
        <position position="92"/>
    </location>
</feature>
<comment type="catalytic activity">
    <reaction evidence="12">
        <text>O-phospho-L-serine + H2O = L-serine + phosphate</text>
        <dbReference type="Rhea" id="RHEA:21208"/>
        <dbReference type="ChEBI" id="CHEBI:15377"/>
        <dbReference type="ChEBI" id="CHEBI:33384"/>
        <dbReference type="ChEBI" id="CHEBI:43474"/>
        <dbReference type="ChEBI" id="CHEBI:57524"/>
        <dbReference type="EC" id="3.1.3.3"/>
    </reaction>
</comment>
<dbReference type="SFLD" id="SFLDS00003">
    <property type="entry name" value="Haloacid_Dehalogenase"/>
    <property type="match status" value="1"/>
</dbReference>
<evidence type="ECO:0000256" key="6">
    <source>
        <dbReference type="ARBA" id="ARBA00022605"/>
    </source>
</evidence>
<dbReference type="RefSeq" id="WP_317080540.1">
    <property type="nucleotide sequence ID" value="NZ_CP136594.1"/>
</dbReference>
<evidence type="ECO:0000256" key="1">
    <source>
        <dbReference type="ARBA" id="ARBA00001946"/>
    </source>
</evidence>
<keyword evidence="7" id="KW-0479">Metal-binding</keyword>
<evidence type="ECO:0000256" key="11">
    <source>
        <dbReference type="ARBA" id="ARBA00031693"/>
    </source>
</evidence>
<dbReference type="PANTHER" id="PTHR43344">
    <property type="entry name" value="PHOSPHOSERINE PHOSPHATASE"/>
    <property type="match status" value="1"/>
</dbReference>
<dbReference type="NCBIfam" id="TIGR00338">
    <property type="entry name" value="serB"/>
    <property type="match status" value="1"/>
</dbReference>